<accession>A0ABC8TYN3</accession>
<dbReference type="Proteomes" id="UP001642360">
    <property type="component" value="Unassembled WGS sequence"/>
</dbReference>
<evidence type="ECO:0000313" key="2">
    <source>
        <dbReference type="Proteomes" id="UP001642360"/>
    </source>
</evidence>
<gene>
    <name evidence="1" type="ORF">ILEXP_LOCUS44070</name>
</gene>
<sequence>MSLKPKREDSFESACRSRVPADRNLSLDLLESVIRRSVTPMVFVAASCAYPGDPRSLSGCCLCLPTQAQPIESHMLLYASQILLGKQSACRSRVPADRNLSLDLLESVIRRSVTPMVFVAASCAYPGDPRSLSGCCLCLPTQAQPIESHMLLYASQ</sequence>
<dbReference type="AlphaFoldDB" id="A0ABC8TYN3"/>
<keyword evidence="2" id="KW-1185">Reference proteome</keyword>
<organism evidence="1 2">
    <name type="scientific">Ilex paraguariensis</name>
    <name type="common">yerba mate</name>
    <dbReference type="NCBI Taxonomy" id="185542"/>
    <lineage>
        <taxon>Eukaryota</taxon>
        <taxon>Viridiplantae</taxon>
        <taxon>Streptophyta</taxon>
        <taxon>Embryophyta</taxon>
        <taxon>Tracheophyta</taxon>
        <taxon>Spermatophyta</taxon>
        <taxon>Magnoliopsida</taxon>
        <taxon>eudicotyledons</taxon>
        <taxon>Gunneridae</taxon>
        <taxon>Pentapetalae</taxon>
        <taxon>asterids</taxon>
        <taxon>campanulids</taxon>
        <taxon>Aquifoliales</taxon>
        <taxon>Aquifoliaceae</taxon>
        <taxon>Ilex</taxon>
    </lineage>
</organism>
<protein>
    <submittedName>
        <fullName evidence="1">Uncharacterized protein</fullName>
    </submittedName>
</protein>
<evidence type="ECO:0000313" key="1">
    <source>
        <dbReference type="EMBL" id="CAK9174326.1"/>
    </source>
</evidence>
<dbReference type="EMBL" id="CAUOFW020006336">
    <property type="protein sequence ID" value="CAK9174326.1"/>
    <property type="molecule type" value="Genomic_DNA"/>
</dbReference>
<name>A0ABC8TYN3_9AQUA</name>
<proteinExistence type="predicted"/>
<comment type="caution">
    <text evidence="1">The sequence shown here is derived from an EMBL/GenBank/DDBJ whole genome shotgun (WGS) entry which is preliminary data.</text>
</comment>
<reference evidence="1 2" key="1">
    <citation type="submission" date="2024-02" db="EMBL/GenBank/DDBJ databases">
        <authorList>
            <person name="Vignale AGUSTIN F."/>
            <person name="Sosa J E."/>
            <person name="Modenutti C."/>
        </authorList>
    </citation>
    <scope>NUCLEOTIDE SEQUENCE [LARGE SCALE GENOMIC DNA]</scope>
</reference>